<dbReference type="Proteomes" id="UP001186974">
    <property type="component" value="Unassembled WGS sequence"/>
</dbReference>
<name>A0ACC3DG05_9PEZI</name>
<protein>
    <submittedName>
        <fullName evidence="1">Uncharacterized protein</fullName>
    </submittedName>
</protein>
<dbReference type="EMBL" id="JAWDJW010005318">
    <property type="protein sequence ID" value="KAK3068332.1"/>
    <property type="molecule type" value="Genomic_DNA"/>
</dbReference>
<feature type="non-terminal residue" evidence="1">
    <location>
        <position position="226"/>
    </location>
</feature>
<reference evidence="1" key="1">
    <citation type="submission" date="2024-09" db="EMBL/GenBank/DDBJ databases">
        <title>Black Yeasts Isolated from many extreme environments.</title>
        <authorList>
            <person name="Coleine C."/>
            <person name="Stajich J.E."/>
            <person name="Selbmann L."/>
        </authorList>
    </citation>
    <scope>NUCLEOTIDE SEQUENCE</scope>
    <source>
        <strain evidence="1">CCFEE 5737</strain>
    </source>
</reference>
<accession>A0ACC3DG05</accession>
<sequence>MIVNLDGDVVRDTLEFTTYPYSLVVEGAGVDLTNTSAEDAGEEGFVLAALRRTDDEQLKDGIEVQRWDLDPGEGAKSKEWLDLPTVSSNLRAVTDATAVDFGVKSAISKSDISLPEVIQKLALKRLPLQLDRSFSASTNTLPDAAAEERRAKEESEFVSRFSKVPTRTLLWVNDRIYWIVRSSMILQLDSRLTAAESTDAAFGLQPDRQGIQRFVNDLRGKESQNE</sequence>
<gene>
    <name evidence="1" type="ORF">LTS18_000704</name>
</gene>
<comment type="caution">
    <text evidence="1">The sequence shown here is derived from an EMBL/GenBank/DDBJ whole genome shotgun (WGS) entry which is preliminary data.</text>
</comment>
<keyword evidence="2" id="KW-1185">Reference proteome</keyword>
<evidence type="ECO:0000313" key="2">
    <source>
        <dbReference type="Proteomes" id="UP001186974"/>
    </source>
</evidence>
<evidence type="ECO:0000313" key="1">
    <source>
        <dbReference type="EMBL" id="KAK3068332.1"/>
    </source>
</evidence>
<organism evidence="1 2">
    <name type="scientific">Coniosporium uncinatum</name>
    <dbReference type="NCBI Taxonomy" id="93489"/>
    <lineage>
        <taxon>Eukaryota</taxon>
        <taxon>Fungi</taxon>
        <taxon>Dikarya</taxon>
        <taxon>Ascomycota</taxon>
        <taxon>Pezizomycotina</taxon>
        <taxon>Dothideomycetes</taxon>
        <taxon>Dothideomycetes incertae sedis</taxon>
        <taxon>Coniosporium</taxon>
    </lineage>
</organism>
<proteinExistence type="predicted"/>